<dbReference type="Gene3D" id="1.10.3210.10">
    <property type="entry name" value="Hypothetical protein af1432"/>
    <property type="match status" value="1"/>
</dbReference>
<gene>
    <name evidence="2" type="ORF">SAMN06265827_110101</name>
</gene>
<dbReference type="GO" id="GO:0008893">
    <property type="term" value="F:guanosine-3',5'-bis(diphosphate) 3'-diphosphatase activity"/>
    <property type="evidence" value="ECO:0007669"/>
    <property type="project" value="TreeGrafter"/>
</dbReference>
<evidence type="ECO:0000259" key="1">
    <source>
        <dbReference type="SMART" id="SM00471"/>
    </source>
</evidence>
<sequence length="191" mass="22278">MELNTNKLVAKALEVAARAHYGDMRKGKEEDVPYIVHPVEVAMILQENGIEEDVIAAALLHDTLEDTELTEKDLKTIFNDRIAELVIGASEKLEDRDNTPWEERKEHTINYLKTINDIDIKYIACADKLANIRSMIRDYDEIGDELWSIFNRGYEKQKWYYESLVESLVQLKGIKMYEQFKLAVKYLFSQE</sequence>
<accession>A0A285GU05</accession>
<dbReference type="PANTHER" id="PTHR46246:SF1">
    <property type="entry name" value="GUANOSINE-3',5'-BIS(DIPHOSPHATE) 3'-PYROPHOSPHOHYDROLASE MESH1"/>
    <property type="match status" value="1"/>
</dbReference>
<keyword evidence="3" id="KW-1185">Reference proteome</keyword>
<dbReference type="RefSeq" id="WP_097017658.1">
    <property type="nucleotide sequence ID" value="NZ_OBDZ01000010.1"/>
</dbReference>
<organism evidence="2 3">
    <name type="scientific">Orenia metallireducens</name>
    <dbReference type="NCBI Taxonomy" id="1413210"/>
    <lineage>
        <taxon>Bacteria</taxon>
        <taxon>Bacillati</taxon>
        <taxon>Bacillota</taxon>
        <taxon>Clostridia</taxon>
        <taxon>Halanaerobiales</taxon>
        <taxon>Halobacteroidaceae</taxon>
        <taxon>Orenia</taxon>
    </lineage>
</organism>
<dbReference type="EMBL" id="OBDZ01000010">
    <property type="protein sequence ID" value="SNY27042.1"/>
    <property type="molecule type" value="Genomic_DNA"/>
</dbReference>
<evidence type="ECO:0000313" key="2">
    <source>
        <dbReference type="EMBL" id="SNY27042.1"/>
    </source>
</evidence>
<name>A0A285GU05_9FIRM</name>
<dbReference type="Pfam" id="PF13328">
    <property type="entry name" value="HD_4"/>
    <property type="match status" value="1"/>
</dbReference>
<dbReference type="AlphaFoldDB" id="A0A285GU05"/>
<dbReference type="InterPro" id="IPR052194">
    <property type="entry name" value="MESH1"/>
</dbReference>
<dbReference type="OrthoDB" id="9802385at2"/>
<evidence type="ECO:0000313" key="3">
    <source>
        <dbReference type="Proteomes" id="UP000219573"/>
    </source>
</evidence>
<dbReference type="STRING" id="1413210.U472_02970"/>
<protein>
    <submittedName>
        <fullName evidence="2">HD domain-containing protein</fullName>
    </submittedName>
</protein>
<dbReference type="PANTHER" id="PTHR46246">
    <property type="entry name" value="GUANOSINE-3',5'-BIS(DIPHOSPHATE) 3'-PYROPHOSPHOHYDROLASE MESH1"/>
    <property type="match status" value="1"/>
</dbReference>
<dbReference type="SMART" id="SM00471">
    <property type="entry name" value="HDc"/>
    <property type="match status" value="1"/>
</dbReference>
<reference evidence="3" key="1">
    <citation type="submission" date="2017-09" db="EMBL/GenBank/DDBJ databases">
        <authorList>
            <person name="Varghese N."/>
            <person name="Submissions S."/>
        </authorList>
    </citation>
    <scope>NUCLEOTIDE SEQUENCE [LARGE SCALE GENOMIC DNA]</scope>
    <source>
        <strain evidence="3">MSL47</strain>
    </source>
</reference>
<proteinExistence type="predicted"/>
<dbReference type="InterPro" id="IPR003607">
    <property type="entry name" value="HD/PDEase_dom"/>
</dbReference>
<dbReference type="Proteomes" id="UP000219573">
    <property type="component" value="Unassembled WGS sequence"/>
</dbReference>
<dbReference type="SUPFAM" id="SSF109604">
    <property type="entry name" value="HD-domain/PDEase-like"/>
    <property type="match status" value="1"/>
</dbReference>
<feature type="domain" description="HD/PDEase" evidence="1">
    <location>
        <begin position="30"/>
        <end position="141"/>
    </location>
</feature>